<dbReference type="Proteomes" id="UP000603453">
    <property type="component" value="Unassembled WGS sequence"/>
</dbReference>
<dbReference type="Gene3D" id="3.30.70.1060">
    <property type="entry name" value="Dimeric alpha+beta barrel"/>
    <property type="match status" value="1"/>
</dbReference>
<organism evidence="2 3">
    <name type="scientific">Mucor saturninus</name>
    <dbReference type="NCBI Taxonomy" id="64648"/>
    <lineage>
        <taxon>Eukaryota</taxon>
        <taxon>Fungi</taxon>
        <taxon>Fungi incertae sedis</taxon>
        <taxon>Mucoromycota</taxon>
        <taxon>Mucoromycotina</taxon>
        <taxon>Mucoromycetes</taxon>
        <taxon>Mucorales</taxon>
        <taxon>Mucorineae</taxon>
        <taxon>Mucoraceae</taxon>
        <taxon>Mucor</taxon>
    </lineage>
</organism>
<dbReference type="InterPro" id="IPR011008">
    <property type="entry name" value="Dimeric_a/b-barrel"/>
</dbReference>
<keyword evidence="3" id="KW-1185">Reference proteome</keyword>
<sequence length="97" mass="11064">MQAPKQFVAIIQDYTDSGALQRRLDIRNTHLKFALEAQDNGILNLGGAILDNHDVLYSAESKEDVEKIIMSDPYYKAKVWEKWEILPFNLAVGQITK</sequence>
<dbReference type="EMBL" id="JAEPRD010000012">
    <property type="protein sequence ID" value="KAG2210291.1"/>
    <property type="molecule type" value="Genomic_DNA"/>
</dbReference>
<dbReference type="Pfam" id="PF03795">
    <property type="entry name" value="YCII"/>
    <property type="match status" value="1"/>
</dbReference>
<proteinExistence type="predicted"/>
<evidence type="ECO:0000313" key="2">
    <source>
        <dbReference type="EMBL" id="KAG2210291.1"/>
    </source>
</evidence>
<dbReference type="AlphaFoldDB" id="A0A8H7V4X6"/>
<reference evidence="2" key="1">
    <citation type="submission" date="2020-12" db="EMBL/GenBank/DDBJ databases">
        <title>Metabolic potential, ecology and presence of endohyphal bacteria is reflected in genomic diversity of Mucoromycotina.</title>
        <authorList>
            <person name="Muszewska A."/>
            <person name="Okrasinska A."/>
            <person name="Steczkiewicz K."/>
            <person name="Drgas O."/>
            <person name="Orlowska M."/>
            <person name="Perlinska-Lenart U."/>
            <person name="Aleksandrzak-Piekarczyk T."/>
            <person name="Szatraj K."/>
            <person name="Zielenkiewicz U."/>
            <person name="Pilsyk S."/>
            <person name="Malc E."/>
            <person name="Mieczkowski P."/>
            <person name="Kruszewska J.S."/>
            <person name="Biernat P."/>
            <person name="Pawlowska J."/>
        </authorList>
    </citation>
    <scope>NUCLEOTIDE SEQUENCE</scope>
    <source>
        <strain evidence="2">WA0000017839</strain>
    </source>
</reference>
<evidence type="ECO:0000259" key="1">
    <source>
        <dbReference type="Pfam" id="PF03795"/>
    </source>
</evidence>
<dbReference type="SUPFAM" id="SSF54909">
    <property type="entry name" value="Dimeric alpha+beta barrel"/>
    <property type="match status" value="1"/>
</dbReference>
<feature type="domain" description="YCII-related" evidence="1">
    <location>
        <begin position="13"/>
        <end position="89"/>
    </location>
</feature>
<gene>
    <name evidence="2" type="ORF">INT47_003276</name>
</gene>
<dbReference type="PANTHER" id="PTHR33606:SF3">
    <property type="entry name" value="PROTEIN YCII"/>
    <property type="match status" value="1"/>
</dbReference>
<comment type="caution">
    <text evidence="2">The sequence shown here is derived from an EMBL/GenBank/DDBJ whole genome shotgun (WGS) entry which is preliminary data.</text>
</comment>
<protein>
    <recommendedName>
        <fullName evidence="1">YCII-related domain-containing protein</fullName>
    </recommendedName>
</protein>
<dbReference type="InterPro" id="IPR051807">
    <property type="entry name" value="Sec-metab_biosynth-assoc"/>
</dbReference>
<dbReference type="InterPro" id="IPR005545">
    <property type="entry name" value="YCII"/>
</dbReference>
<evidence type="ECO:0000313" key="3">
    <source>
        <dbReference type="Proteomes" id="UP000603453"/>
    </source>
</evidence>
<name>A0A8H7V4X6_9FUNG</name>
<accession>A0A8H7V4X6</accession>
<dbReference type="OrthoDB" id="5519740at2759"/>
<dbReference type="PANTHER" id="PTHR33606">
    <property type="entry name" value="PROTEIN YCII"/>
    <property type="match status" value="1"/>
</dbReference>